<feature type="compositionally biased region" description="Basic and acidic residues" evidence="2">
    <location>
        <begin position="58"/>
        <end position="99"/>
    </location>
</feature>
<sequence length="1448" mass="162613">MSVAGSTSSRGTHSRSRSRSRSRSPPPFYNDTRNGPPRYSSRYDSYSYRPSRGPNALDDYRDFRDRDRDRPSMGLREDRYIPRSRDRDIRYSRYYRDDMPPPPSHYPPPSLLPSREYSKSTPSMRREASPDRMIKDLKSASSAGSASKEIKDDPRMPSNGSDSYTPPPSRYTEWRDRDRDRERRYRDDDHRWRDRDNYMMRYDSSGYGGGSSGGNNSSGGGPPPPPPSYGPPFGGDSYRPDRDNRDRGLPSSPASAGGYYDRDRLDDRDFYRHSARNAMDSDRYRSRRPWPPINISNQSNSGFPSGAPTGLKTRDRDREIRSPRNGPSPTSTPPWVSSRNNREDSRLDIRQDHQDKRPLSATTQMSLDDEKEPGETSETDEMPEDVVMATTATIDTTAPKDIQPSSSATVSSAVEQPSQPNQSAGIPQSQSEPILNIQPMKTDDTDIENKVKTEPVETTTTTTAATDSAEATTTGGEMTQQEIVERIGQIEDDIAMYEEMLSKREDESKKDIVNVATLSSTKENAIPYSSANEEQKEKDEQEAAKQQALEIINRDGQGQGITDIENMELKASPIMRKRPQLLINQVRTSDEEDDLLCEKLLKENQCVAKANSIMVGGWQGKPDDPENWADEEKWCKPLYPRIDEYPCFKENIKRFEEIKTSLAASLASRQKDLEQKGKRLKREYKRYYETWKSKNLALDRIHDQKRRIPDRGSLYRSRRRVEEEPDDYVDGVIFNGDPFEGLRFGTDGTSGYSGGPNKGAWTSDAARSEAELLEIIQSLESADMRNPELRAAKTTATIPDMILDAKERIRTFDDRRGLVTDPLTYYHTGHDTGDTWTQQEMTAFMEGYMQYPKQFEKIAAAVGTKSAPQCVLFYYRKKTKIDFKALVSKGRRGKAGRKRDRLAEAVRRASGSAAYSTRKAKSKGSALMADIGEAQVSRKAKQKETERKVKDTRGLMDPNTYLEGVQERRRGKRPVIPTSSQLPADDIDKTRGTATDKRRNARRKGRSPKAASTGEAEEMYVDEATTSEATNERAVAPTARWTEKDKEAAVDGFKRHGRDFVRVASLVGTKTEDQCRNFYHNYKRKFGPNAFNEENEAKSEFNAEEEDAAATLMGLHMMGTASEQPSPSPPPPPTPAVTTTTTATAHVRTLSSQAETQKQSRATPATGRRRRARTSSGKVVDSEMMEEWMEAEFSGRGMRKTVSDTTAKRPAYSSYWSVSERGDFVRYLEQYGRDWKKVAEALGSKTATQVRNFYMNNNEKMQLDEVIQRHQLAQQRERPPGLPYPSTSEPLPSAMQTGYYASPIAGQPPQPPSSSHLQTSGSPPVVPPPGMIHSYGPPPTATTSAPTMYVPPSSSSPSSHVTASSFSPIHHHHSSPQPITSSSAYSPHPHHHPQTSSSSSTAQQQQQQQPPSRTMSPSASVTRVADLLNSDETNDTSSQKQNWESWFS</sequence>
<feature type="region of interest" description="Disordered" evidence="2">
    <location>
        <begin position="1270"/>
        <end position="1448"/>
    </location>
</feature>
<feature type="compositionally biased region" description="Basic and acidic residues" evidence="2">
    <location>
        <begin position="986"/>
        <end position="998"/>
    </location>
</feature>
<dbReference type="EMBL" id="JARTCD010000010">
    <property type="protein sequence ID" value="KAJ8661011.1"/>
    <property type="molecule type" value="Genomic_DNA"/>
</dbReference>
<feature type="compositionally biased region" description="Low complexity" evidence="2">
    <location>
        <begin position="1341"/>
        <end position="1368"/>
    </location>
</feature>
<dbReference type="Gene3D" id="1.10.10.60">
    <property type="entry name" value="Homeodomain-like"/>
    <property type="match status" value="1"/>
</dbReference>
<dbReference type="PROSITE" id="PS51294">
    <property type="entry name" value="HTH_MYB"/>
    <property type="match status" value="1"/>
</dbReference>
<feature type="compositionally biased region" description="Low complexity" evidence="2">
    <location>
        <begin position="1313"/>
        <end position="1323"/>
    </location>
</feature>
<gene>
    <name evidence="6" type="ORF">O0I10_003233</name>
</gene>
<feature type="compositionally biased region" description="Basic and acidic residues" evidence="2">
    <location>
        <begin position="124"/>
        <end position="138"/>
    </location>
</feature>
<evidence type="ECO:0000259" key="4">
    <source>
        <dbReference type="PROSITE" id="PS51293"/>
    </source>
</evidence>
<dbReference type="SMART" id="SM00717">
    <property type="entry name" value="SANT"/>
    <property type="match status" value="3"/>
</dbReference>
<feature type="compositionally biased region" description="Polar residues" evidence="2">
    <location>
        <begin position="403"/>
        <end position="433"/>
    </location>
</feature>
<name>A0AAD7Y180_9FUNG</name>
<organism evidence="6 7">
    <name type="scientific">Lichtheimia ornata</name>
    <dbReference type="NCBI Taxonomy" id="688661"/>
    <lineage>
        <taxon>Eukaryota</taxon>
        <taxon>Fungi</taxon>
        <taxon>Fungi incertae sedis</taxon>
        <taxon>Mucoromycota</taxon>
        <taxon>Mucoromycotina</taxon>
        <taxon>Mucoromycetes</taxon>
        <taxon>Mucorales</taxon>
        <taxon>Lichtheimiaceae</taxon>
        <taxon>Lichtheimia</taxon>
    </lineage>
</organism>
<feature type="compositionally biased region" description="Pro residues" evidence="2">
    <location>
        <begin position="100"/>
        <end position="111"/>
    </location>
</feature>
<feature type="domain" description="SANT" evidence="4">
    <location>
        <begin position="1036"/>
        <end position="1087"/>
    </location>
</feature>
<feature type="compositionally biased region" description="Gly residues" evidence="2">
    <location>
        <begin position="206"/>
        <end position="220"/>
    </location>
</feature>
<feature type="compositionally biased region" description="Low complexity" evidence="2">
    <location>
        <begin position="327"/>
        <end position="338"/>
    </location>
</feature>
<feature type="compositionally biased region" description="Basic and acidic residues" evidence="2">
    <location>
        <begin position="533"/>
        <end position="543"/>
    </location>
</feature>
<feature type="domain" description="SANT" evidence="4">
    <location>
        <begin position="831"/>
        <end position="882"/>
    </location>
</feature>
<feature type="compositionally biased region" description="Basic and acidic residues" evidence="2">
    <location>
        <begin position="441"/>
        <end position="455"/>
    </location>
</feature>
<dbReference type="GO" id="GO:0034967">
    <property type="term" value="C:Set3 complex"/>
    <property type="evidence" value="ECO:0007669"/>
    <property type="project" value="TreeGrafter"/>
</dbReference>
<feature type="compositionally biased region" description="Basic and acidic residues" evidence="2">
    <location>
        <begin position="340"/>
        <end position="358"/>
    </location>
</feature>
<evidence type="ECO:0000313" key="6">
    <source>
        <dbReference type="EMBL" id="KAJ8661011.1"/>
    </source>
</evidence>
<dbReference type="Proteomes" id="UP001234581">
    <property type="component" value="Unassembled WGS sequence"/>
</dbReference>
<feature type="coiled-coil region" evidence="1">
    <location>
        <begin position="663"/>
        <end position="690"/>
    </location>
</feature>
<feature type="compositionally biased region" description="Pro residues" evidence="2">
    <location>
        <begin position="1126"/>
        <end position="1135"/>
    </location>
</feature>
<evidence type="ECO:0000259" key="5">
    <source>
        <dbReference type="PROSITE" id="PS51294"/>
    </source>
</evidence>
<feature type="compositionally biased region" description="Basic and acidic residues" evidence="2">
    <location>
        <begin position="312"/>
        <end position="322"/>
    </location>
</feature>
<dbReference type="InterPro" id="IPR017884">
    <property type="entry name" value="SANT_dom"/>
</dbReference>
<feature type="region of interest" description="Disordered" evidence="2">
    <location>
        <begin position="524"/>
        <end position="545"/>
    </location>
</feature>
<dbReference type="PROSITE" id="PS51293">
    <property type="entry name" value="SANT"/>
    <property type="match status" value="3"/>
</dbReference>
<feature type="compositionally biased region" description="Low complexity" evidence="2">
    <location>
        <begin position="35"/>
        <end position="54"/>
    </location>
</feature>
<feature type="compositionally biased region" description="Polar residues" evidence="2">
    <location>
        <begin position="1149"/>
        <end position="1159"/>
    </location>
</feature>
<feature type="compositionally biased region" description="Basic and acidic residues" evidence="2">
    <location>
        <begin position="172"/>
        <end position="198"/>
    </location>
</feature>
<dbReference type="PANTHER" id="PTHR13992:SF39">
    <property type="entry name" value="SMRTER, ISOFORM G"/>
    <property type="match status" value="1"/>
</dbReference>
<evidence type="ECO:0000256" key="1">
    <source>
        <dbReference type="SAM" id="Coils"/>
    </source>
</evidence>
<feature type="compositionally biased region" description="Basic residues" evidence="2">
    <location>
        <begin position="12"/>
        <end position="22"/>
    </location>
</feature>
<accession>A0AAD7Y180</accession>
<protein>
    <submittedName>
        <fullName evidence="6">Uncharacterized protein</fullName>
    </submittedName>
</protein>
<feature type="compositionally biased region" description="Low complexity" evidence="2">
    <location>
        <begin position="1375"/>
        <end position="1387"/>
    </location>
</feature>
<feature type="compositionally biased region" description="Polar residues" evidence="2">
    <location>
        <begin position="1285"/>
        <end position="1296"/>
    </location>
</feature>
<feature type="compositionally biased region" description="Basic and acidic residues" evidence="2">
    <location>
        <begin position="238"/>
        <end position="248"/>
    </location>
</feature>
<dbReference type="InterPro" id="IPR009057">
    <property type="entry name" value="Homeodomain-like_sf"/>
</dbReference>
<reference evidence="6 7" key="1">
    <citation type="submission" date="2023-03" db="EMBL/GenBank/DDBJ databases">
        <title>Genome sequence of Lichtheimia ornata CBS 291.66.</title>
        <authorList>
            <person name="Mohabir J.T."/>
            <person name="Shea T.P."/>
            <person name="Kurbessoian T."/>
            <person name="Berby B."/>
            <person name="Fontaine J."/>
            <person name="Livny J."/>
            <person name="Gnirke A."/>
            <person name="Stajich J.E."/>
            <person name="Cuomo C.A."/>
        </authorList>
    </citation>
    <scope>NUCLEOTIDE SEQUENCE [LARGE SCALE GENOMIC DNA]</scope>
    <source>
        <strain evidence="6">CBS 291.66</strain>
    </source>
</reference>
<evidence type="ECO:0000259" key="3">
    <source>
        <dbReference type="PROSITE" id="PS50090"/>
    </source>
</evidence>
<dbReference type="GeneID" id="83210646"/>
<evidence type="ECO:0000313" key="7">
    <source>
        <dbReference type="Proteomes" id="UP001234581"/>
    </source>
</evidence>
<dbReference type="GO" id="GO:0006357">
    <property type="term" value="P:regulation of transcription by RNA polymerase II"/>
    <property type="evidence" value="ECO:0007669"/>
    <property type="project" value="TreeGrafter"/>
</dbReference>
<keyword evidence="1" id="KW-0175">Coiled coil</keyword>
<feature type="region of interest" description="Disordered" evidence="2">
    <location>
        <begin position="933"/>
        <end position="1043"/>
    </location>
</feature>
<feature type="compositionally biased region" description="Polar residues" evidence="2">
    <location>
        <begin position="294"/>
        <end position="303"/>
    </location>
</feature>
<dbReference type="InterPro" id="IPR017930">
    <property type="entry name" value="Myb_dom"/>
</dbReference>
<feature type="domain" description="Myb-like" evidence="3">
    <location>
        <begin position="1216"/>
        <end position="1258"/>
    </location>
</feature>
<feature type="region of interest" description="Disordered" evidence="2">
    <location>
        <begin position="1"/>
        <end position="479"/>
    </location>
</feature>
<keyword evidence="7" id="KW-1185">Reference proteome</keyword>
<feature type="compositionally biased region" description="Pro residues" evidence="2">
    <location>
        <begin position="1324"/>
        <end position="1340"/>
    </location>
</feature>
<feature type="compositionally biased region" description="Pro residues" evidence="2">
    <location>
        <begin position="221"/>
        <end position="230"/>
    </location>
</feature>
<feature type="region of interest" description="Disordered" evidence="2">
    <location>
        <begin position="1119"/>
        <end position="1180"/>
    </location>
</feature>
<feature type="domain" description="HTH myb-type" evidence="5">
    <location>
        <begin position="1224"/>
        <end position="1262"/>
    </location>
</feature>
<dbReference type="RefSeq" id="XP_058345924.1">
    <property type="nucleotide sequence ID" value="XM_058483305.1"/>
</dbReference>
<feature type="compositionally biased region" description="Low complexity" evidence="2">
    <location>
        <begin position="1136"/>
        <end position="1145"/>
    </location>
</feature>
<feature type="compositionally biased region" description="Low complexity" evidence="2">
    <location>
        <begin position="456"/>
        <end position="474"/>
    </location>
</feature>
<feature type="domain" description="SANT" evidence="4">
    <location>
        <begin position="1211"/>
        <end position="1262"/>
    </location>
</feature>
<dbReference type="InterPro" id="IPR001005">
    <property type="entry name" value="SANT/Myb"/>
</dbReference>
<evidence type="ECO:0000256" key="2">
    <source>
        <dbReference type="SAM" id="MobiDB-lite"/>
    </source>
</evidence>
<feature type="compositionally biased region" description="Acidic residues" evidence="2">
    <location>
        <begin position="367"/>
        <end position="384"/>
    </location>
</feature>
<feature type="compositionally biased region" description="Low complexity" evidence="2">
    <location>
        <begin position="1394"/>
        <end position="1418"/>
    </location>
</feature>
<dbReference type="InterPro" id="IPR051571">
    <property type="entry name" value="N-CoR_corepressor"/>
</dbReference>
<dbReference type="Gene3D" id="1.20.58.1880">
    <property type="match status" value="2"/>
</dbReference>
<proteinExistence type="predicted"/>
<comment type="caution">
    <text evidence="6">The sequence shown here is derived from an EMBL/GenBank/DDBJ whole genome shotgun (WGS) entry which is preliminary data.</text>
</comment>
<dbReference type="Pfam" id="PF00249">
    <property type="entry name" value="Myb_DNA-binding"/>
    <property type="match status" value="3"/>
</dbReference>
<dbReference type="SUPFAM" id="SSF46689">
    <property type="entry name" value="Homeodomain-like"/>
    <property type="match status" value="3"/>
</dbReference>
<feature type="compositionally biased region" description="Low complexity" evidence="2">
    <location>
        <begin position="1"/>
        <end position="11"/>
    </location>
</feature>
<feature type="compositionally biased region" description="Basic and acidic residues" evidence="2">
    <location>
        <begin position="942"/>
        <end position="954"/>
    </location>
</feature>
<dbReference type="CDD" id="cd00167">
    <property type="entry name" value="SANT"/>
    <property type="match status" value="3"/>
</dbReference>
<feature type="compositionally biased region" description="Basic and acidic residues" evidence="2">
    <location>
        <begin position="260"/>
        <end position="272"/>
    </location>
</feature>
<feature type="compositionally biased region" description="Polar residues" evidence="2">
    <location>
        <begin position="1435"/>
        <end position="1448"/>
    </location>
</feature>
<dbReference type="PROSITE" id="PS50090">
    <property type="entry name" value="MYB_LIKE"/>
    <property type="match status" value="1"/>
</dbReference>
<dbReference type="PANTHER" id="PTHR13992">
    <property type="entry name" value="NUCLEAR RECEPTOR CO-REPRESSOR RELATED NCOR"/>
    <property type="match status" value="1"/>
</dbReference>